<dbReference type="Pfam" id="PF00534">
    <property type="entry name" value="Glycos_transf_1"/>
    <property type="match status" value="1"/>
</dbReference>
<keyword evidence="6" id="KW-1185">Reference proteome</keyword>
<dbReference type="EMBL" id="MKQR01000017">
    <property type="protein sequence ID" value="OLR92114.1"/>
    <property type="molecule type" value="Genomic_DNA"/>
</dbReference>
<dbReference type="RefSeq" id="WP_075976000.1">
    <property type="nucleotide sequence ID" value="NZ_MKQR01000017.1"/>
</dbReference>
<feature type="domain" description="Glycosyltransferase subfamily 4-like N-terminal" evidence="4">
    <location>
        <begin position="17"/>
        <end position="178"/>
    </location>
</feature>
<dbReference type="Proteomes" id="UP000186040">
    <property type="component" value="Unassembled WGS sequence"/>
</dbReference>
<evidence type="ECO:0000313" key="6">
    <source>
        <dbReference type="Proteomes" id="UP000186040"/>
    </source>
</evidence>
<dbReference type="InterPro" id="IPR050194">
    <property type="entry name" value="Glycosyltransferase_grp1"/>
</dbReference>
<proteinExistence type="predicted"/>
<dbReference type="GO" id="GO:0016758">
    <property type="term" value="F:hexosyltransferase activity"/>
    <property type="evidence" value="ECO:0007669"/>
    <property type="project" value="TreeGrafter"/>
</dbReference>
<evidence type="ECO:0000256" key="2">
    <source>
        <dbReference type="ARBA" id="ARBA00022679"/>
    </source>
</evidence>
<dbReference type="Pfam" id="PF13579">
    <property type="entry name" value="Glyco_trans_4_4"/>
    <property type="match status" value="1"/>
</dbReference>
<dbReference type="GO" id="GO:1901137">
    <property type="term" value="P:carbohydrate derivative biosynthetic process"/>
    <property type="evidence" value="ECO:0007669"/>
    <property type="project" value="UniProtKB-ARBA"/>
</dbReference>
<sequence length="386" mass="41371">MSLRVLHTVASVGDTYGGVASALHALGDVERKVGHDASLVTLHRPEQGTTLLSSMPHFDVELIRPGRVAGRLHGGRRLTEALHRLVPQHDLVVLHGVFDLTSVVGGRTARRFGVPYLLWPHGSLDPYDLVKHRGAKRRLAPLWRETLAGAAALLCTTAREAELAETFGAEPRREVLPLPVSPPALPDRERARAQLGIDPDARVVLFCGRIDHKKGLPLLLEVFAAAAGPADVLVVAGSGDAKLLERLRAKAAALPCADRVRFPGWVDAAGRAALLAAADVFALLSDNENFSVATAEALRAGVPCLISDNVYLADQLARRDAAAVTPAELGPATEALCSLLVDSAERAWLATAGREWSSDNLDLGVVSERYRELVREVMSTCPQSVY</sequence>
<dbReference type="OrthoDB" id="506201at2"/>
<gene>
    <name evidence="5" type="ORF">BJP25_22485</name>
</gene>
<reference evidence="5 6" key="1">
    <citation type="submission" date="2016-10" db="EMBL/GenBank/DDBJ databases">
        <title>The Draft Genome Sequence of Actinokineospora bangkokensis 44EHWT reveals the biosynthetic pathway of antifungal compounds Thailandins with unusual extender unit butylmalonyl-CoA.</title>
        <authorList>
            <person name="Greule A."/>
            <person name="Intra B."/>
            <person name="Flemming S."/>
            <person name="Rommel M.G."/>
            <person name="Panbangred W."/>
            <person name="Bechthold A."/>
        </authorList>
    </citation>
    <scope>NUCLEOTIDE SEQUENCE [LARGE SCALE GENOMIC DNA]</scope>
    <source>
        <strain evidence="5 6">44EHW</strain>
    </source>
</reference>
<evidence type="ECO:0000259" key="4">
    <source>
        <dbReference type="Pfam" id="PF13579"/>
    </source>
</evidence>
<name>A0A1Q9LJD9_9PSEU</name>
<feature type="domain" description="Glycosyl transferase family 1" evidence="3">
    <location>
        <begin position="187"/>
        <end position="355"/>
    </location>
</feature>
<evidence type="ECO:0000259" key="3">
    <source>
        <dbReference type="Pfam" id="PF00534"/>
    </source>
</evidence>
<organism evidence="5 6">
    <name type="scientific">Actinokineospora bangkokensis</name>
    <dbReference type="NCBI Taxonomy" id="1193682"/>
    <lineage>
        <taxon>Bacteria</taxon>
        <taxon>Bacillati</taxon>
        <taxon>Actinomycetota</taxon>
        <taxon>Actinomycetes</taxon>
        <taxon>Pseudonocardiales</taxon>
        <taxon>Pseudonocardiaceae</taxon>
        <taxon>Actinokineospora</taxon>
    </lineage>
</organism>
<evidence type="ECO:0000313" key="5">
    <source>
        <dbReference type="EMBL" id="OLR92114.1"/>
    </source>
</evidence>
<comment type="caution">
    <text evidence="5">The sequence shown here is derived from an EMBL/GenBank/DDBJ whole genome shotgun (WGS) entry which is preliminary data.</text>
</comment>
<dbReference type="Gene3D" id="3.40.50.2000">
    <property type="entry name" value="Glycogen Phosphorylase B"/>
    <property type="match status" value="2"/>
</dbReference>
<accession>A0A1Q9LJD9</accession>
<keyword evidence="2" id="KW-0808">Transferase</keyword>
<evidence type="ECO:0008006" key="7">
    <source>
        <dbReference type="Google" id="ProtNLM"/>
    </source>
</evidence>
<evidence type="ECO:0000256" key="1">
    <source>
        <dbReference type="ARBA" id="ARBA00022676"/>
    </source>
</evidence>
<dbReference type="PANTHER" id="PTHR45947">
    <property type="entry name" value="SULFOQUINOVOSYL TRANSFERASE SQD2"/>
    <property type="match status" value="1"/>
</dbReference>
<dbReference type="InterPro" id="IPR028098">
    <property type="entry name" value="Glyco_trans_4-like_N"/>
</dbReference>
<dbReference type="STRING" id="1193682.BJP25_22485"/>
<keyword evidence="1" id="KW-0328">Glycosyltransferase</keyword>
<protein>
    <recommendedName>
        <fullName evidence="7">Glycosyltransferase subfamily 4-like N-terminal domain-containing protein</fullName>
    </recommendedName>
</protein>
<dbReference type="AlphaFoldDB" id="A0A1Q9LJD9"/>
<dbReference type="SUPFAM" id="SSF53756">
    <property type="entry name" value="UDP-Glycosyltransferase/glycogen phosphorylase"/>
    <property type="match status" value="1"/>
</dbReference>
<dbReference type="PANTHER" id="PTHR45947:SF3">
    <property type="entry name" value="SULFOQUINOVOSYL TRANSFERASE SQD2"/>
    <property type="match status" value="1"/>
</dbReference>
<dbReference type="InterPro" id="IPR001296">
    <property type="entry name" value="Glyco_trans_1"/>
</dbReference>